<dbReference type="Proteomes" id="UP000886721">
    <property type="component" value="Unassembled WGS sequence"/>
</dbReference>
<dbReference type="InterPro" id="IPR036291">
    <property type="entry name" value="NAD(P)-bd_dom_sf"/>
</dbReference>
<protein>
    <submittedName>
        <fullName evidence="3">DUF2520 domain-containing protein</fullName>
    </submittedName>
</protein>
<dbReference type="InterPro" id="IPR019665">
    <property type="entry name" value="OxRdtase/DH_put_Rossmann_dom"/>
</dbReference>
<sequence length="282" mass="31229">MLKVGFIGAGKVGCSLGDYFRHNGIPVVGYISRTQAKAGGAALEQRRYIDTIDKLLTICDVLFLTVPDDAISAVWEQVKHFPIEGKFICHCSGSLSSAVLSGIWETGAYGYSIHPMFPFKSKETAYDDLKKALFTVEGDEEHREEIEELLRSCHNPVVGIRMEDKAAYHAAAVFASNLMVGLMRESVKLLEQCGFDREEALAALKPLAESNLSNIFEVGPEAALTGPVERHDIQTVKKHLGVLNGKEKDTYIALTEEILEIAQDRHPEISYADMKQVLEEEK</sequence>
<dbReference type="InterPro" id="IPR018931">
    <property type="entry name" value="DUF2520"/>
</dbReference>
<dbReference type="Pfam" id="PF10727">
    <property type="entry name" value="Rossmann-like"/>
    <property type="match status" value="1"/>
</dbReference>
<dbReference type="Pfam" id="PF10728">
    <property type="entry name" value="DUF2520"/>
    <property type="match status" value="1"/>
</dbReference>
<dbReference type="Gene3D" id="3.40.50.720">
    <property type="entry name" value="NAD(P)-binding Rossmann-like Domain"/>
    <property type="match status" value="1"/>
</dbReference>
<dbReference type="SUPFAM" id="SSF48179">
    <property type="entry name" value="6-phosphogluconate dehydrogenase C-terminal domain-like"/>
    <property type="match status" value="1"/>
</dbReference>
<gene>
    <name evidence="3" type="ORF">H9735_11115</name>
</gene>
<evidence type="ECO:0000313" key="3">
    <source>
        <dbReference type="EMBL" id="HIX68655.1"/>
    </source>
</evidence>
<dbReference type="EMBL" id="DXEM01000033">
    <property type="protein sequence ID" value="HIX68655.1"/>
    <property type="molecule type" value="Genomic_DNA"/>
</dbReference>
<reference evidence="3" key="1">
    <citation type="journal article" date="2021" name="PeerJ">
        <title>Extensive microbial diversity within the chicken gut microbiome revealed by metagenomics and culture.</title>
        <authorList>
            <person name="Gilroy R."/>
            <person name="Ravi A."/>
            <person name="Getino M."/>
            <person name="Pursley I."/>
            <person name="Horton D.L."/>
            <person name="Alikhan N.F."/>
            <person name="Baker D."/>
            <person name="Gharbi K."/>
            <person name="Hall N."/>
            <person name="Watson M."/>
            <person name="Adriaenssens E.M."/>
            <person name="Foster-Nyarko E."/>
            <person name="Jarju S."/>
            <person name="Secka A."/>
            <person name="Antonio M."/>
            <person name="Oren A."/>
            <person name="Chaudhuri R.R."/>
            <person name="La Ragione R."/>
            <person name="Hildebrand F."/>
            <person name="Pallen M.J."/>
        </authorList>
    </citation>
    <scope>NUCLEOTIDE SEQUENCE</scope>
    <source>
        <strain evidence="3">CHK191-13928</strain>
    </source>
</reference>
<dbReference type="AlphaFoldDB" id="A0A9D1WXL3"/>
<evidence type="ECO:0000259" key="2">
    <source>
        <dbReference type="Pfam" id="PF10728"/>
    </source>
</evidence>
<evidence type="ECO:0000259" key="1">
    <source>
        <dbReference type="Pfam" id="PF10727"/>
    </source>
</evidence>
<organism evidence="3 4">
    <name type="scientific">Candidatus Anaerostipes excrementavium</name>
    <dbReference type="NCBI Taxonomy" id="2838463"/>
    <lineage>
        <taxon>Bacteria</taxon>
        <taxon>Bacillati</taxon>
        <taxon>Bacillota</taxon>
        <taxon>Clostridia</taxon>
        <taxon>Lachnospirales</taxon>
        <taxon>Lachnospiraceae</taxon>
        <taxon>Anaerostipes</taxon>
    </lineage>
</organism>
<proteinExistence type="predicted"/>
<feature type="domain" description="Putative oxidoreductase/dehydrogenase Rossmann-like" evidence="1">
    <location>
        <begin position="2"/>
        <end position="115"/>
    </location>
</feature>
<accession>A0A9D1WXL3</accession>
<dbReference type="InterPro" id="IPR008927">
    <property type="entry name" value="6-PGluconate_DH-like_C_sf"/>
</dbReference>
<feature type="domain" description="DUF2520" evidence="2">
    <location>
        <begin position="133"/>
        <end position="257"/>
    </location>
</feature>
<reference evidence="3" key="2">
    <citation type="submission" date="2021-04" db="EMBL/GenBank/DDBJ databases">
        <authorList>
            <person name="Gilroy R."/>
        </authorList>
    </citation>
    <scope>NUCLEOTIDE SEQUENCE</scope>
    <source>
        <strain evidence="3">CHK191-13928</strain>
    </source>
</reference>
<dbReference type="SUPFAM" id="SSF51735">
    <property type="entry name" value="NAD(P)-binding Rossmann-fold domains"/>
    <property type="match status" value="1"/>
</dbReference>
<dbReference type="PANTHER" id="PTHR40459">
    <property type="entry name" value="CONSERVED HYPOTHETICAL ALANINE AND LEUCINE RICH PROTEIN"/>
    <property type="match status" value="1"/>
</dbReference>
<dbReference type="InterPro" id="IPR037108">
    <property type="entry name" value="TM1727-like_C_sf"/>
</dbReference>
<name>A0A9D1WXL3_9FIRM</name>
<comment type="caution">
    <text evidence="3">The sequence shown here is derived from an EMBL/GenBank/DDBJ whole genome shotgun (WGS) entry which is preliminary data.</text>
</comment>
<evidence type="ECO:0000313" key="4">
    <source>
        <dbReference type="Proteomes" id="UP000886721"/>
    </source>
</evidence>
<dbReference type="PANTHER" id="PTHR40459:SF1">
    <property type="entry name" value="CONSERVED HYPOTHETICAL ALANINE AND LEUCINE RICH PROTEIN"/>
    <property type="match status" value="1"/>
</dbReference>
<dbReference type="Gene3D" id="1.10.1040.20">
    <property type="entry name" value="ProC-like, C-terminal domain"/>
    <property type="match status" value="1"/>
</dbReference>